<dbReference type="InterPro" id="IPR013783">
    <property type="entry name" value="Ig-like_fold"/>
</dbReference>
<dbReference type="Pfam" id="PF07676">
    <property type="entry name" value="PD40"/>
    <property type="match status" value="5"/>
</dbReference>
<dbReference type="Pfam" id="PF17936">
    <property type="entry name" value="Big_6"/>
    <property type="match status" value="1"/>
</dbReference>
<evidence type="ECO:0000256" key="1">
    <source>
        <dbReference type="ARBA" id="ARBA00009820"/>
    </source>
</evidence>
<dbReference type="STRING" id="1672749.BJF92_09365"/>
<dbReference type="Proteomes" id="UP000186143">
    <property type="component" value="Unassembled WGS sequence"/>
</dbReference>
<organism evidence="3 4">
    <name type="scientific">Xaviernesmea rhizosphaerae</name>
    <dbReference type="NCBI Taxonomy" id="1672749"/>
    <lineage>
        <taxon>Bacteria</taxon>
        <taxon>Pseudomonadati</taxon>
        <taxon>Pseudomonadota</taxon>
        <taxon>Alphaproteobacteria</taxon>
        <taxon>Hyphomicrobiales</taxon>
        <taxon>Rhizobiaceae</taxon>
        <taxon>Rhizobium/Agrobacterium group</taxon>
        <taxon>Xaviernesmea</taxon>
    </lineage>
</organism>
<dbReference type="Gene3D" id="2.60.40.10">
    <property type="entry name" value="Immunoglobulins"/>
    <property type="match status" value="2"/>
</dbReference>
<proteinExistence type="inferred from homology"/>
<dbReference type="OrthoDB" id="505641at2"/>
<reference evidence="3 4" key="1">
    <citation type="submission" date="2016-09" db="EMBL/GenBank/DDBJ databases">
        <title>Rhizobium sp. nov., a novel species isolated from the rice rhizosphere.</title>
        <authorList>
            <person name="Zhao J."/>
            <person name="Zhang X."/>
        </authorList>
    </citation>
    <scope>NUCLEOTIDE SEQUENCE [LARGE SCALE GENOMIC DNA]</scope>
    <source>
        <strain evidence="3 4">MH17</strain>
    </source>
</reference>
<gene>
    <name evidence="3" type="ORF">BJF92_09365</name>
</gene>
<dbReference type="EMBL" id="MKIO01000037">
    <property type="protein sequence ID" value="OLP53954.1"/>
    <property type="molecule type" value="Genomic_DNA"/>
</dbReference>
<comment type="similarity">
    <text evidence="1">Belongs to the TolB family.</text>
</comment>
<dbReference type="Gene3D" id="2.140.10.30">
    <property type="entry name" value="Dipeptidylpeptidase IV, N-terminal domain"/>
    <property type="match status" value="1"/>
</dbReference>
<dbReference type="SUPFAM" id="SSF69304">
    <property type="entry name" value="Tricorn protease N-terminal domain"/>
    <property type="match status" value="1"/>
</dbReference>
<evidence type="ECO:0000259" key="2">
    <source>
        <dbReference type="PROSITE" id="PS51233"/>
    </source>
</evidence>
<feature type="domain" description="VWFD" evidence="2">
    <location>
        <begin position="1135"/>
        <end position="1317"/>
    </location>
</feature>
<dbReference type="NCBIfam" id="NF012211">
    <property type="entry name" value="tand_rpt_95"/>
    <property type="match status" value="3"/>
</dbReference>
<accession>A0A1Q9AG52</accession>
<evidence type="ECO:0000313" key="4">
    <source>
        <dbReference type="Proteomes" id="UP000186143"/>
    </source>
</evidence>
<dbReference type="PROSITE" id="PS51233">
    <property type="entry name" value="VWFD"/>
    <property type="match status" value="2"/>
</dbReference>
<dbReference type="InterPro" id="IPR011042">
    <property type="entry name" value="6-blade_b-propeller_TolB-like"/>
</dbReference>
<dbReference type="Pfam" id="PF17963">
    <property type="entry name" value="Big_9"/>
    <property type="match status" value="3"/>
</dbReference>
<feature type="domain" description="VWFD" evidence="2">
    <location>
        <begin position="1570"/>
        <end position="1756"/>
    </location>
</feature>
<dbReference type="InterPro" id="IPR041498">
    <property type="entry name" value="Big_6"/>
</dbReference>
<dbReference type="InterPro" id="IPR001846">
    <property type="entry name" value="VWF_type-D"/>
</dbReference>
<comment type="caution">
    <text evidence="3">The sequence shown here is derived from an EMBL/GenBank/DDBJ whole genome shotgun (WGS) entry which is preliminary data.</text>
</comment>
<name>A0A1Q9AG52_9HYPH</name>
<evidence type="ECO:0000313" key="3">
    <source>
        <dbReference type="EMBL" id="OLP53954.1"/>
    </source>
</evidence>
<protein>
    <recommendedName>
        <fullName evidence="2">VWFD domain-containing protein</fullName>
    </recommendedName>
</protein>
<dbReference type="PANTHER" id="PTHR36842">
    <property type="entry name" value="PROTEIN TOLB HOMOLOG"/>
    <property type="match status" value="1"/>
</dbReference>
<sequence>MAGTNDLTGTVTLVTGALGGRVGNGRSDDPVFSPDGKKLVFDSSANNLVAGDAGGLDVFLKDLTTGTITRLSVGVGGTQADDSSYLPVFSPDGTKVAFVSVAGNLVLNDGNGLSDLFVADLATGAITRVSPNADQGVANSRPSFFPDGNKLLFETGDPLVAGDTNHARDIYAVDLTTGVLTRLSTDAHGNQIDQASTAPALSGDGTKLLFRTSAGLVPEDSNSGFDFYVKDLTSGALTLVGRAADGTVANSASLAASISADGTKIAFWSQATNLVANDTNGLTDLFVKDLVTGAVTLVTQTAGGVQANRFSNQDLTTAFSPDGNFLLFTSLAGNLVPGDNNNNFDLFVKDLRDGTITRVSTAADGTQANFGGMEGRWSPDGRSIVFYSGATNLVSGPDGNNGQLFVKDVSSLYPAPVNHAPVANADSFTVVSGTPLQMGGAGVLANDVDIDGDPLHAVLLSGPAHGALNLDASGAFTYTAETGFHGADSFTYKANDGTADSASATVTLLVDQAPVSTGETYTMRQDKVLTVAASAGVLANDTDADGDPLTASLITGPQHGTLSLAANGGFTYTPTAGYHGADSFTYRANDGTTNGNVATVNLQVYSDAGKVVRVSTTSSGGQITEAMGSPVFSADEASVIFVARDDIIGGNTRERVIVRKNLATGAVTPLVSGSDLGGGGVITGYSAAVSSGDNLIAFEAGLPDGTGAHLYVKNLSTNVITKISDDRSSSSSISFSPDGTKIAYSNIVISDAEVMVKNLITGSTDIVSRNMRGTAQNSSALATPDATPRFSPDGRSIAFYSFDPHMVPDDTNGGADLFIKNLATGLLTRVTTNSDGTELSLGGYQVQMINGHPNVAGSSHGSYAFSHDGRYIAFLSSFPSLDPDPKSGLQQVYLKNLATGELRVLSTSADGTLADADSDYVTFSPDDQYIAFSSEATNLVPGGRPDAGASLDKDFIYLKNIQSGAIMQMIGSADGQPANVGISFNDAFEFSSDGSKLLFRSAANNLVQNDTNNASDIFLKSIHYPPTANEDRYSPPLGKPLIVSAREGVLKNDVSPTGDPLTATLVAGPAKGTLDLHADGSFTYTPPPASGGTFFTGTDTFTYKVNDGTVDSNIATVKLLNYAAGYFSGLSVGGGGGRSTGDPHLLTFDGRPYDFQAAGEFTLVKGPDFEIQVRQSALGSGNASVNTAVAMSVDGVAVSLYAGSAHPLLIGGVATDLGDGDSLQVGNGSIARSGSAYVVTNGNGDGFYAALGSNVIEVQPMLGSSGRAISGLLGNADGSASNDFRMRDGTDLGETVSSATLYSTFADSWRITDATSLFTYGAGESTASFTDRSFPHAIVTLADLDPTVRAAAEQTARNAGLTPGTLTFDNAVLDVALTGNAEFATSAAALPVLKPDAPRVALAADTGTSSADGLTKNAALAITPSASADRLSVTVDGHAVATYDPSGLSQGTHTVSVTETNALGYSSDPTTVTFTLDSQAPDLHVTTGGGRSVSSDILVSGTIGAADIGRQISIFDETQTLLGTTVATADGHWSLTVQVPQMGDHQLTATAMDVAGNTAQVSFAITRANDPGSGLGDVHMRTFQGLSYDFQAVGRFTMVRSVAASDPFDIQIETKSWGDLASVTDKIAAQIGGNAVRFELDGSIWINGAVDRSLSSDGQVLGLDGGAITRLSAESYRVDWSSGQSLSVTNQGAWFDEVASLGPSDGPGSVEGLLGSNTSRATDIALADGTVLEHPSEADLLGRYAESWSLSDGGSLLEEGGTLPIAFSNRGHADAPFNGKSSIDLANFVAERTTLAFEADRSGAFGTLTVASGQQQTALILMGQYAATNFHAGDDGHGGVTIDYQTPRPTLLG</sequence>
<dbReference type="Pfam" id="PF00094">
    <property type="entry name" value="VWD"/>
    <property type="match status" value="1"/>
</dbReference>
<dbReference type="SUPFAM" id="SSF82171">
    <property type="entry name" value="DPP6 N-terminal domain-like"/>
    <property type="match status" value="2"/>
</dbReference>
<dbReference type="InterPro" id="IPR011659">
    <property type="entry name" value="WD40"/>
</dbReference>
<dbReference type="Gene3D" id="2.60.40.2810">
    <property type="match status" value="3"/>
</dbReference>
<dbReference type="PANTHER" id="PTHR36842:SF1">
    <property type="entry name" value="PROTEIN TOLB"/>
    <property type="match status" value="1"/>
</dbReference>
<dbReference type="SMART" id="SM00216">
    <property type="entry name" value="VWD"/>
    <property type="match status" value="1"/>
</dbReference>
<dbReference type="Gene3D" id="2.120.10.30">
    <property type="entry name" value="TolB, C-terminal domain"/>
    <property type="match status" value="3"/>
</dbReference>